<dbReference type="PANTHER" id="PTHR48174:SF5">
    <property type="entry name" value="VACUOLAR PROTEIN SORTING-ASSOCIATED PROTEIN 62"/>
    <property type="match status" value="1"/>
</dbReference>
<keyword evidence="3" id="KW-1185">Reference proteome</keyword>
<accession>A0ABY9JUQ7</accession>
<name>A0ABY9JUQ7_9BACI</name>
<sequence>MKKTLLVLLSILFLCLYHLPAVSVQAKSFSAEYTDSEKLAIMEQYAPYMWFAKGEQYYPSSVDWAFNHMERYLDSSNHYSLRTKQSINCDSCVIPFFNGDLNTAKVYAYWTDVDYQVADISYMVFYPYNRGKNIDAIEDFRFLLDVSRFSSLPFLTQFGHHVGDWEKIVVRVIDEEIAYAQYDYHAWSNIYEADELEYYEGHPVVYSANGSHGSWKNAGTHIYHTIKAPLDDIPVIDLFDDIPNEVTIATLSDKTSKGRSWKTWNSLVALDKTNKKVLSGLDAWPSWMSSDTTTTLAGYDSSSPYGGGINRWGNEGGSSDLSVLVSGPGGPDDNSDLTGRDLQEYPLPPQVSLKTPIGGYLHAVNGRDVSISPNEATVSLLGNNRGCIKNGEQVAIKTSDGHYFSGKQSGDLTSSPTYPLHEETFTLINQTDANGCLEDGDKVSLKSAYNLYILAAPRPGVHAGGSDISQWTTFQVNIVK</sequence>
<gene>
    <name evidence="2" type="ORF">LC087_17525</name>
</gene>
<evidence type="ECO:0000313" key="3">
    <source>
        <dbReference type="Proteomes" id="UP001197974"/>
    </source>
</evidence>
<feature type="chain" id="PRO_5046094841" evidence="1">
    <location>
        <begin position="27"/>
        <end position="480"/>
    </location>
</feature>
<proteinExistence type="predicted"/>
<dbReference type="InterPro" id="IPR008999">
    <property type="entry name" value="Actin-crosslinking"/>
</dbReference>
<evidence type="ECO:0000313" key="2">
    <source>
        <dbReference type="EMBL" id="WLR42473.1"/>
    </source>
</evidence>
<dbReference type="Proteomes" id="UP001197974">
    <property type="component" value="Chromosome"/>
</dbReference>
<dbReference type="RefSeq" id="WP_226540978.1">
    <property type="nucleotide sequence ID" value="NZ_CP129013.1"/>
</dbReference>
<dbReference type="Gene3D" id="2.80.10.50">
    <property type="match status" value="1"/>
</dbReference>
<dbReference type="SUPFAM" id="SSF50405">
    <property type="entry name" value="Actin-crosslinking proteins"/>
    <property type="match status" value="1"/>
</dbReference>
<dbReference type="EMBL" id="CP129013">
    <property type="protein sequence ID" value="WLR42473.1"/>
    <property type="molecule type" value="Genomic_DNA"/>
</dbReference>
<organism evidence="2 3">
    <name type="scientific">Bacillus carboniphilus</name>
    <dbReference type="NCBI Taxonomy" id="86663"/>
    <lineage>
        <taxon>Bacteria</taxon>
        <taxon>Bacillati</taxon>
        <taxon>Bacillota</taxon>
        <taxon>Bacilli</taxon>
        <taxon>Bacillales</taxon>
        <taxon>Bacillaceae</taxon>
        <taxon>Bacillus</taxon>
    </lineage>
</organism>
<dbReference type="InterPro" id="IPR009291">
    <property type="entry name" value="Vps62"/>
</dbReference>
<evidence type="ECO:0000256" key="1">
    <source>
        <dbReference type="SAM" id="SignalP"/>
    </source>
</evidence>
<reference evidence="2 3" key="1">
    <citation type="submission" date="2023-06" db="EMBL/GenBank/DDBJ databases">
        <title>Five Gram-positive bacteria isolated from mangrove sediments in Shenzhen, Guangdong, China.</title>
        <authorList>
            <person name="Yu S."/>
            <person name="Zheng W."/>
            <person name="Huang Y."/>
        </authorList>
    </citation>
    <scope>NUCLEOTIDE SEQUENCE [LARGE SCALE GENOMIC DNA]</scope>
    <source>
        <strain evidence="2 3">SaN35-3</strain>
    </source>
</reference>
<protein>
    <submittedName>
        <fullName evidence="2">Vps62-related protein</fullName>
    </submittedName>
</protein>
<dbReference type="Pfam" id="PF06101">
    <property type="entry name" value="Vps62"/>
    <property type="match status" value="1"/>
</dbReference>
<dbReference type="CDD" id="cd00257">
    <property type="entry name" value="beta-trefoil_FSCN-like"/>
    <property type="match status" value="1"/>
</dbReference>
<dbReference type="PANTHER" id="PTHR48174">
    <property type="entry name" value="DUF946 FAMILY PROTEIN"/>
    <property type="match status" value="1"/>
</dbReference>
<keyword evidence="1" id="KW-0732">Signal</keyword>
<feature type="signal peptide" evidence="1">
    <location>
        <begin position="1"/>
        <end position="26"/>
    </location>
</feature>